<protein>
    <submittedName>
        <fullName evidence="2">Helix-turn-helix transcriptional regulator</fullName>
    </submittedName>
</protein>
<accession>A0ABP7Z5H1</accession>
<evidence type="ECO:0000259" key="1">
    <source>
        <dbReference type="PROSITE" id="PS50943"/>
    </source>
</evidence>
<dbReference type="CDD" id="cd00093">
    <property type="entry name" value="HTH_XRE"/>
    <property type="match status" value="1"/>
</dbReference>
<name>A0ABP7Z5H1_9ACTN</name>
<dbReference type="InterPro" id="IPR001387">
    <property type="entry name" value="Cro/C1-type_HTH"/>
</dbReference>
<proteinExistence type="predicted"/>
<dbReference type="InterPro" id="IPR010982">
    <property type="entry name" value="Lambda_DNA-bd_dom_sf"/>
</dbReference>
<feature type="domain" description="HTH cro/C1-type" evidence="1">
    <location>
        <begin position="15"/>
        <end position="69"/>
    </location>
</feature>
<evidence type="ECO:0000313" key="2">
    <source>
        <dbReference type="EMBL" id="GAA4147187.1"/>
    </source>
</evidence>
<dbReference type="InterPro" id="IPR043917">
    <property type="entry name" value="DUF5753"/>
</dbReference>
<keyword evidence="3" id="KW-1185">Reference proteome</keyword>
<comment type="caution">
    <text evidence="2">The sequence shown here is derived from an EMBL/GenBank/DDBJ whole genome shotgun (WGS) entry which is preliminary data.</text>
</comment>
<dbReference type="Proteomes" id="UP001500266">
    <property type="component" value="Unassembled WGS sequence"/>
</dbReference>
<dbReference type="Pfam" id="PF19054">
    <property type="entry name" value="DUF5753"/>
    <property type="match status" value="1"/>
</dbReference>
<dbReference type="SUPFAM" id="SSF47413">
    <property type="entry name" value="lambda repressor-like DNA-binding domains"/>
    <property type="match status" value="1"/>
</dbReference>
<dbReference type="Gene3D" id="1.10.260.40">
    <property type="entry name" value="lambda repressor-like DNA-binding domains"/>
    <property type="match status" value="1"/>
</dbReference>
<reference evidence="3" key="1">
    <citation type="journal article" date="2019" name="Int. J. Syst. Evol. Microbiol.">
        <title>The Global Catalogue of Microorganisms (GCM) 10K type strain sequencing project: providing services to taxonomists for standard genome sequencing and annotation.</title>
        <authorList>
            <consortium name="The Broad Institute Genomics Platform"/>
            <consortium name="The Broad Institute Genome Sequencing Center for Infectious Disease"/>
            <person name="Wu L."/>
            <person name="Ma J."/>
        </authorList>
    </citation>
    <scope>NUCLEOTIDE SEQUENCE [LARGE SCALE GENOMIC DNA]</scope>
    <source>
        <strain evidence="3">JCM 17316</strain>
    </source>
</reference>
<dbReference type="RefSeq" id="WP_345023030.1">
    <property type="nucleotide sequence ID" value="NZ_BAABDO010000065.1"/>
</dbReference>
<sequence>MPSPYVRRRRLAAELRKLREERGMTAEELGQVLFHSRTKITRLENAQVRPNLNDIVDLLERLDVTGARYDKIFRLARDAAAKGWWDRFGNSMGPRQRLAADLESGAETIRSYDQTSIPGVLQTPEFITAIVELDQCQGPLEYRPDRMADARLRRQQELLRKDGPSYEAILDEYVLHRLAVPPKVMAAQLKHMLQVVSEHERLTLHLLPYNARILGGLLPKSSFFLYTFPEPGDTPLAVVDTVTSDLLVTKRREVMRYMGVYNRLREAALSPEASLTYLEQAADRLTDAAGSGV</sequence>
<dbReference type="Pfam" id="PF13560">
    <property type="entry name" value="HTH_31"/>
    <property type="match status" value="1"/>
</dbReference>
<dbReference type="EMBL" id="BAABDO010000065">
    <property type="protein sequence ID" value="GAA4147187.1"/>
    <property type="molecule type" value="Genomic_DNA"/>
</dbReference>
<gene>
    <name evidence="2" type="ORF">GCM10022416_40420</name>
</gene>
<dbReference type="SMART" id="SM00530">
    <property type="entry name" value="HTH_XRE"/>
    <property type="match status" value="1"/>
</dbReference>
<dbReference type="PROSITE" id="PS50943">
    <property type="entry name" value="HTH_CROC1"/>
    <property type="match status" value="1"/>
</dbReference>
<evidence type="ECO:0000313" key="3">
    <source>
        <dbReference type="Proteomes" id="UP001500266"/>
    </source>
</evidence>
<organism evidence="2 3">
    <name type="scientific">Actinomadura keratinilytica</name>
    <dbReference type="NCBI Taxonomy" id="547461"/>
    <lineage>
        <taxon>Bacteria</taxon>
        <taxon>Bacillati</taxon>
        <taxon>Actinomycetota</taxon>
        <taxon>Actinomycetes</taxon>
        <taxon>Streptosporangiales</taxon>
        <taxon>Thermomonosporaceae</taxon>
        <taxon>Actinomadura</taxon>
    </lineage>
</organism>